<evidence type="ECO:0000313" key="1">
    <source>
        <dbReference type="EMBL" id="ANX01651.1"/>
    </source>
</evidence>
<gene>
    <name evidence="1" type="ORF">CSTERLE_08705</name>
</gene>
<dbReference type="RefSeq" id="WP_065820888.1">
    <property type="nucleotide sequence ID" value="NZ_CP014673.1"/>
</dbReference>
<proteinExistence type="predicted"/>
<organism evidence="1 2">
    <name type="scientific">Thermoclostridium stercorarium subsp. leptospartum DSM 9219</name>
    <dbReference type="NCBI Taxonomy" id="1346611"/>
    <lineage>
        <taxon>Bacteria</taxon>
        <taxon>Bacillati</taxon>
        <taxon>Bacillota</taxon>
        <taxon>Clostridia</taxon>
        <taxon>Eubacteriales</taxon>
        <taxon>Oscillospiraceae</taxon>
        <taxon>Thermoclostridium</taxon>
    </lineage>
</organism>
<sequence length="95" mass="10486">MGEVKRINLSFDLRNEKLREAYGIIISKRSAKTAFVADAVLAYLENNTQINKQCIKEAVKEAIQEMGGITVNKANNNEESAGGIPDDVFDIISQI</sequence>
<protein>
    <submittedName>
        <fullName evidence="1">Uncharacterized protein</fullName>
    </submittedName>
</protein>
<accession>A0A1B1YLK7</accession>
<name>A0A1B1YLK7_THEST</name>
<evidence type="ECO:0000313" key="2">
    <source>
        <dbReference type="Proteomes" id="UP000092931"/>
    </source>
</evidence>
<dbReference type="Proteomes" id="UP000092931">
    <property type="component" value="Chromosome"/>
</dbReference>
<dbReference type="AlphaFoldDB" id="A0A1B1YLK7"/>
<dbReference type="EMBL" id="CP014673">
    <property type="protein sequence ID" value="ANX01651.1"/>
    <property type="molecule type" value="Genomic_DNA"/>
</dbReference>
<reference evidence="1 2" key="1">
    <citation type="submission" date="2016-02" db="EMBL/GenBank/DDBJ databases">
        <title>Comparison of Clostridium stercorarium subspecies using comparative genomics and transcriptomics.</title>
        <authorList>
            <person name="Schellenberg J."/>
            <person name="Thallinger G."/>
            <person name="Levin D.B."/>
            <person name="Zhang X."/>
            <person name="Alvare G."/>
            <person name="Fristensky B."/>
            <person name="Sparling R."/>
        </authorList>
    </citation>
    <scope>NUCLEOTIDE SEQUENCE [LARGE SCALE GENOMIC DNA]</scope>
    <source>
        <strain evidence="1 2">DSM 9219</strain>
    </source>
</reference>